<reference evidence="2 3" key="1">
    <citation type="submission" date="2019-11" db="EMBL/GenBank/DDBJ databases">
        <title>Comparative genomics of hydrocarbon-degrading Desulfosarcina strains.</title>
        <authorList>
            <person name="Watanabe M."/>
            <person name="Kojima H."/>
            <person name="Fukui M."/>
        </authorList>
    </citation>
    <scope>NUCLEOTIDE SEQUENCE [LARGE SCALE GENOMIC DNA]</scope>
    <source>
        <strain evidence="2 3">PL12</strain>
    </source>
</reference>
<dbReference type="Pfam" id="PF02624">
    <property type="entry name" value="YcaO"/>
    <property type="match status" value="2"/>
</dbReference>
<dbReference type="AlphaFoldDB" id="A0A5K7YN51"/>
<feature type="domain" description="YcaO" evidence="1">
    <location>
        <begin position="256"/>
        <end position="574"/>
    </location>
</feature>
<dbReference type="PANTHER" id="PTHR37809">
    <property type="entry name" value="RIBOSOMAL PROTEIN S12 METHYLTHIOTRANSFERASE ACCESSORY FACTOR YCAO"/>
    <property type="match status" value="1"/>
</dbReference>
<evidence type="ECO:0000259" key="1">
    <source>
        <dbReference type="PROSITE" id="PS51664"/>
    </source>
</evidence>
<accession>A0A5K7YN51</accession>
<dbReference type="InterPro" id="IPR003776">
    <property type="entry name" value="YcaO-like_dom"/>
</dbReference>
<name>A0A5K7YN51_9BACT</name>
<dbReference type="Gene3D" id="3.30.1330.230">
    <property type="match status" value="2"/>
</dbReference>
<dbReference type="Proteomes" id="UP000427906">
    <property type="component" value="Chromosome"/>
</dbReference>
<evidence type="ECO:0000313" key="2">
    <source>
        <dbReference type="EMBL" id="BBO70238.1"/>
    </source>
</evidence>
<dbReference type="RefSeq" id="WP_155318200.1">
    <property type="nucleotide sequence ID" value="NZ_AP021874.1"/>
</dbReference>
<proteinExistence type="predicted"/>
<sequence>MRTPAGKRIDYRLELKETAESTGYFTAVPHDQPSLDAGLDYLRQHPNDSFMHAHLLECIGQLSPAAAANLLDAVDRTDGTVRALLLEAATVYGHLETIRKRFKRREMKALSRLTPLVFLRSEALADQSLHRSWAQLFHANMTRHRPLPPPAATGLSFPVDGVDGSDHAPPAESHLKAVIERGLSVADGFDKPRPPLADTISRAQARLSALAVFKGEEMRHQSSMSPCALLRKWRFRHRVKCGELNYSLSGIQTSYGRGLSLESARASCLMEVVERSSSFASVDETGVAGTRRPHPIVHGTPAALAAGGYSLLDPNRLGLEVPYLDEPLYWMEGERLTARGIEPVWVPVQCVFLFCNLDERSLFSGLGSTGLASGNTMAEARLSALYEILERDSEAVNPYHPSRCFRIYSEEPRMKALFADYRARGIHVQFQDISPAFGIPCCTCFVTHRDGTVAKGGGANLDGKRAVLSALTETPFPYPGGPPSAPAPADLPWLEFEALPDFSSGMPERDLMLVEETLAANGYGPIYVDITRKDLGIPVVKALVPGFEMMADFDPYCRISPRLFNNFLKIHSKS</sequence>
<keyword evidence="3" id="KW-1185">Reference proteome</keyword>
<gene>
    <name evidence="2" type="ORF">DSCA_41680</name>
</gene>
<protein>
    <recommendedName>
        <fullName evidence="1">YcaO domain-containing protein</fullName>
    </recommendedName>
</protein>
<dbReference type="OrthoDB" id="5380721at2"/>
<dbReference type="PROSITE" id="PS51664">
    <property type="entry name" value="YCAO"/>
    <property type="match status" value="1"/>
</dbReference>
<dbReference type="EMBL" id="AP021874">
    <property type="protein sequence ID" value="BBO70238.1"/>
    <property type="molecule type" value="Genomic_DNA"/>
</dbReference>
<evidence type="ECO:0000313" key="3">
    <source>
        <dbReference type="Proteomes" id="UP000427906"/>
    </source>
</evidence>
<organism evidence="2 3">
    <name type="scientific">Desulfosarcina alkanivorans</name>
    <dbReference type="NCBI Taxonomy" id="571177"/>
    <lineage>
        <taxon>Bacteria</taxon>
        <taxon>Pseudomonadati</taxon>
        <taxon>Thermodesulfobacteriota</taxon>
        <taxon>Desulfobacteria</taxon>
        <taxon>Desulfobacterales</taxon>
        <taxon>Desulfosarcinaceae</taxon>
        <taxon>Desulfosarcina</taxon>
    </lineage>
</organism>
<dbReference type="PANTHER" id="PTHR37809:SF1">
    <property type="entry name" value="RIBOSOMAL PROTEIN S12 METHYLTHIOTRANSFERASE ACCESSORY FACTOR YCAO"/>
    <property type="match status" value="1"/>
</dbReference>
<dbReference type="KEGG" id="dalk:DSCA_41680"/>
<dbReference type="NCBIfam" id="TIGR00702">
    <property type="entry name" value="YcaO-type kinase domain"/>
    <property type="match status" value="1"/>
</dbReference>